<gene>
    <name evidence="1" type="ORF">CLIB1444_05S02938</name>
</gene>
<dbReference type="EMBL" id="CALSDN010000005">
    <property type="protein sequence ID" value="CAH6721071.1"/>
    <property type="molecule type" value="Genomic_DNA"/>
</dbReference>
<proteinExistence type="predicted"/>
<evidence type="ECO:0000313" key="2">
    <source>
        <dbReference type="Proteomes" id="UP001152531"/>
    </source>
</evidence>
<name>A0ACA9Y7U3_9ASCO</name>
<dbReference type="Proteomes" id="UP001152531">
    <property type="component" value="Unassembled WGS sequence"/>
</dbReference>
<accession>A0ACA9Y7U3</accession>
<sequence>MSLANLANYSSHLKNCVRLNISTTSVPFNKFNLKISYHLYKEGFLSSLKKGSLNGPDKVPVEVTSDNIATRRLWLGLKYRNNNAIIKHFEMISKPSRKVNLSDVEIKALSSGINVRFIEGLQPGEIILVKVGDEIMEIQEAAKKGVHGMVLCRIR</sequence>
<keyword evidence="1" id="KW-0689">Ribosomal protein</keyword>
<organism evidence="1 2">
    <name type="scientific">[Candida] jaroonii</name>
    <dbReference type="NCBI Taxonomy" id="467808"/>
    <lineage>
        <taxon>Eukaryota</taxon>
        <taxon>Fungi</taxon>
        <taxon>Dikarya</taxon>
        <taxon>Ascomycota</taxon>
        <taxon>Saccharomycotina</taxon>
        <taxon>Pichiomycetes</taxon>
        <taxon>Debaryomycetaceae</taxon>
        <taxon>Yamadazyma</taxon>
    </lineage>
</organism>
<keyword evidence="2" id="KW-1185">Reference proteome</keyword>
<keyword evidence="1" id="KW-0687">Ribonucleoprotein</keyword>
<comment type="caution">
    <text evidence="1">The sequence shown here is derived from an EMBL/GenBank/DDBJ whole genome shotgun (WGS) entry which is preliminary data.</text>
</comment>
<reference evidence="1" key="1">
    <citation type="submission" date="2022-06" db="EMBL/GenBank/DDBJ databases">
        <authorList>
            <person name="Legras J.-L."/>
            <person name="Devillers H."/>
            <person name="Grondin C."/>
        </authorList>
    </citation>
    <scope>NUCLEOTIDE SEQUENCE</scope>
    <source>
        <strain evidence="1">CLIB 1444</strain>
    </source>
</reference>
<evidence type="ECO:0000313" key="1">
    <source>
        <dbReference type="EMBL" id="CAH6721071.1"/>
    </source>
</evidence>
<protein>
    <submittedName>
        <fullName evidence="1">37S ribosomal protein S8, mitochondrial</fullName>
    </submittedName>
</protein>